<dbReference type="Proteomes" id="UP000242188">
    <property type="component" value="Unassembled WGS sequence"/>
</dbReference>
<comment type="caution">
    <text evidence="2">The sequence shown here is derived from an EMBL/GenBank/DDBJ whole genome shotgun (WGS) entry which is preliminary data.</text>
</comment>
<dbReference type="AlphaFoldDB" id="A0A210Q3U6"/>
<evidence type="ECO:0000256" key="1">
    <source>
        <dbReference type="SAM" id="MobiDB-lite"/>
    </source>
</evidence>
<dbReference type="EMBL" id="NEDP02005113">
    <property type="protein sequence ID" value="OWF43414.1"/>
    <property type="molecule type" value="Genomic_DNA"/>
</dbReference>
<protein>
    <submittedName>
        <fullName evidence="2">Uncharacterized protein</fullName>
    </submittedName>
</protein>
<proteinExistence type="predicted"/>
<feature type="compositionally biased region" description="Basic residues" evidence="1">
    <location>
        <begin position="19"/>
        <end position="36"/>
    </location>
</feature>
<organism evidence="2 3">
    <name type="scientific">Mizuhopecten yessoensis</name>
    <name type="common">Japanese scallop</name>
    <name type="synonym">Patinopecten yessoensis</name>
    <dbReference type="NCBI Taxonomy" id="6573"/>
    <lineage>
        <taxon>Eukaryota</taxon>
        <taxon>Metazoa</taxon>
        <taxon>Spiralia</taxon>
        <taxon>Lophotrochozoa</taxon>
        <taxon>Mollusca</taxon>
        <taxon>Bivalvia</taxon>
        <taxon>Autobranchia</taxon>
        <taxon>Pteriomorphia</taxon>
        <taxon>Pectinida</taxon>
        <taxon>Pectinoidea</taxon>
        <taxon>Pectinidae</taxon>
        <taxon>Mizuhopecten</taxon>
    </lineage>
</organism>
<evidence type="ECO:0000313" key="2">
    <source>
        <dbReference type="EMBL" id="OWF43414.1"/>
    </source>
</evidence>
<feature type="region of interest" description="Disordered" evidence="1">
    <location>
        <begin position="19"/>
        <end position="39"/>
    </location>
</feature>
<name>A0A210Q3U6_MIZYE</name>
<accession>A0A210Q3U6</accession>
<gene>
    <name evidence="2" type="ORF">KP79_PYT21807</name>
</gene>
<sequence>MMCEMPRLFLLQRRRRLLQRRHRRRQQQRQLNRRRKDTADEYTLFTRNNLMNARMVYQK</sequence>
<reference evidence="2 3" key="1">
    <citation type="journal article" date="2017" name="Nat. Ecol. Evol.">
        <title>Scallop genome provides insights into evolution of bilaterian karyotype and development.</title>
        <authorList>
            <person name="Wang S."/>
            <person name="Zhang J."/>
            <person name="Jiao W."/>
            <person name="Li J."/>
            <person name="Xun X."/>
            <person name="Sun Y."/>
            <person name="Guo X."/>
            <person name="Huan P."/>
            <person name="Dong B."/>
            <person name="Zhang L."/>
            <person name="Hu X."/>
            <person name="Sun X."/>
            <person name="Wang J."/>
            <person name="Zhao C."/>
            <person name="Wang Y."/>
            <person name="Wang D."/>
            <person name="Huang X."/>
            <person name="Wang R."/>
            <person name="Lv J."/>
            <person name="Li Y."/>
            <person name="Zhang Z."/>
            <person name="Liu B."/>
            <person name="Lu W."/>
            <person name="Hui Y."/>
            <person name="Liang J."/>
            <person name="Zhou Z."/>
            <person name="Hou R."/>
            <person name="Li X."/>
            <person name="Liu Y."/>
            <person name="Li H."/>
            <person name="Ning X."/>
            <person name="Lin Y."/>
            <person name="Zhao L."/>
            <person name="Xing Q."/>
            <person name="Dou J."/>
            <person name="Li Y."/>
            <person name="Mao J."/>
            <person name="Guo H."/>
            <person name="Dou H."/>
            <person name="Li T."/>
            <person name="Mu C."/>
            <person name="Jiang W."/>
            <person name="Fu Q."/>
            <person name="Fu X."/>
            <person name="Miao Y."/>
            <person name="Liu J."/>
            <person name="Yu Q."/>
            <person name="Li R."/>
            <person name="Liao H."/>
            <person name="Li X."/>
            <person name="Kong Y."/>
            <person name="Jiang Z."/>
            <person name="Chourrout D."/>
            <person name="Li R."/>
            <person name="Bao Z."/>
        </authorList>
    </citation>
    <scope>NUCLEOTIDE SEQUENCE [LARGE SCALE GENOMIC DNA]</scope>
    <source>
        <strain evidence="2 3">PY_sf001</strain>
    </source>
</reference>
<keyword evidence="3" id="KW-1185">Reference proteome</keyword>
<evidence type="ECO:0000313" key="3">
    <source>
        <dbReference type="Proteomes" id="UP000242188"/>
    </source>
</evidence>